<dbReference type="EMBL" id="NAJM01000021">
    <property type="protein sequence ID" value="RVX70767.1"/>
    <property type="molecule type" value="Genomic_DNA"/>
</dbReference>
<dbReference type="GO" id="GO:0002143">
    <property type="term" value="P:tRNA wobble position uridine thiolation"/>
    <property type="evidence" value="ECO:0007669"/>
    <property type="project" value="TreeGrafter"/>
</dbReference>
<dbReference type="GO" id="GO:0000049">
    <property type="term" value="F:tRNA binding"/>
    <property type="evidence" value="ECO:0007669"/>
    <property type="project" value="InterPro"/>
</dbReference>
<comment type="function">
    <text evidence="3">Plays a central role in 2-thiolation of mcm(5)S(2)U at tRNA wobble positions of tRNA(Lys), tRNA(Glu) and tRNA(Gln). May act by forming a heterodimer with NCS6 that ligates sulfur from thiocarboxylated URM1 onto the uridine of tRNAs at wobble position. Prior mcm(5) tRNA modification by the elongator complex is required for 2-thiolation. May also be involved in protein urmylation.</text>
</comment>
<gene>
    <name evidence="3" type="primary">NCS2</name>
    <name evidence="3" type="synonym">CTU2</name>
    <name evidence="4" type="ORF">B0A52_05418</name>
</gene>
<protein>
    <recommendedName>
        <fullName evidence="3">Cytoplasmic tRNA 2-thiolation protein 2</fullName>
    </recommendedName>
</protein>
<dbReference type="HAMAP" id="MF_03054">
    <property type="entry name" value="CTU2"/>
    <property type="match status" value="1"/>
</dbReference>
<dbReference type="Pfam" id="PF10288">
    <property type="entry name" value="CTU2"/>
    <property type="match status" value="1"/>
</dbReference>
<dbReference type="GO" id="GO:0032447">
    <property type="term" value="P:protein urmylation"/>
    <property type="evidence" value="ECO:0007669"/>
    <property type="project" value="UniProtKB-UniRule"/>
</dbReference>
<dbReference type="SUPFAM" id="SSF52402">
    <property type="entry name" value="Adenine nucleotide alpha hydrolases-like"/>
    <property type="match status" value="1"/>
</dbReference>
<name>A0A438N4V6_EXOME</name>
<evidence type="ECO:0000313" key="4">
    <source>
        <dbReference type="EMBL" id="RVX70767.1"/>
    </source>
</evidence>
<dbReference type="Gene3D" id="3.40.50.620">
    <property type="entry name" value="HUPs"/>
    <property type="match status" value="1"/>
</dbReference>
<comment type="caution">
    <text evidence="4">The sequence shown here is derived from an EMBL/GenBank/DDBJ whole genome shotgun (WGS) entry which is preliminary data.</text>
</comment>
<evidence type="ECO:0000256" key="2">
    <source>
        <dbReference type="ARBA" id="ARBA00022694"/>
    </source>
</evidence>
<dbReference type="UniPathway" id="UPA00988"/>
<sequence length="362" mass="39735">MTTAHTSTALCVDCRENTSDVQIRNRWLCNECFKRYVSSKVSKRMESYRFGNLAANETRRLLLPLSGGVSSMVLLQVLDGELHKQALKRNRTAYELIICNVLLPGEHDSTTRNDLYVQAGERFPGHKFIPPMAFSDLFKYDDRIESDLIHLGVARPEGESDGNFLKGILSSTTSATAHEDLQSILLRRLIVSAAKAHDCEGILWGHSDSRLASMALSHVSKGRGGSVPSLIADGPSCHGINFNYPVRDLFKPELATYASVLSEPLVSSEGDDTSAPPVTPSLRNTAIDTLLTNYINSQGEKYPSIMANVVRTAGKLDRTANGQSQLCFVCSEPSSIINGEAADNLLCYGCLRMKQDIKFQST</sequence>
<dbReference type="Proteomes" id="UP000288859">
    <property type="component" value="Unassembled WGS sequence"/>
</dbReference>
<reference evidence="4 5" key="1">
    <citation type="submission" date="2017-03" db="EMBL/GenBank/DDBJ databases">
        <title>Genomes of endolithic fungi from Antarctica.</title>
        <authorList>
            <person name="Coleine C."/>
            <person name="Masonjones S."/>
            <person name="Stajich J.E."/>
        </authorList>
    </citation>
    <scope>NUCLEOTIDE SEQUENCE [LARGE SCALE GENOMIC DNA]</scope>
    <source>
        <strain evidence="4 5">CCFEE 6314</strain>
    </source>
</reference>
<proteinExistence type="inferred from homology"/>
<comment type="similarity">
    <text evidence="3">Belongs to the CTU2/NCS2 family.</text>
</comment>
<evidence type="ECO:0000256" key="1">
    <source>
        <dbReference type="ARBA" id="ARBA00022490"/>
    </source>
</evidence>
<dbReference type="InterPro" id="IPR019407">
    <property type="entry name" value="CTU2"/>
</dbReference>
<dbReference type="AlphaFoldDB" id="A0A438N4V6"/>
<keyword evidence="1 3" id="KW-0963">Cytoplasm</keyword>
<dbReference type="InterPro" id="IPR014729">
    <property type="entry name" value="Rossmann-like_a/b/a_fold"/>
</dbReference>
<evidence type="ECO:0000313" key="5">
    <source>
        <dbReference type="Proteomes" id="UP000288859"/>
    </source>
</evidence>
<accession>A0A438N4V6</accession>
<comment type="subcellular location">
    <subcellularLocation>
        <location evidence="3">Cytoplasm</location>
    </subcellularLocation>
</comment>
<dbReference type="GO" id="GO:0016779">
    <property type="term" value="F:nucleotidyltransferase activity"/>
    <property type="evidence" value="ECO:0007669"/>
    <property type="project" value="UniProtKB-UniRule"/>
</dbReference>
<evidence type="ECO:0000256" key="3">
    <source>
        <dbReference type="HAMAP-Rule" id="MF_03054"/>
    </source>
</evidence>
<dbReference type="PANTHER" id="PTHR20882">
    <property type="entry name" value="CYTOPLASMIC TRNA 2-THIOLATION PROTEIN 2"/>
    <property type="match status" value="1"/>
</dbReference>
<dbReference type="PANTHER" id="PTHR20882:SF14">
    <property type="entry name" value="CYTOPLASMIC TRNA 2-THIOLATION PROTEIN 2"/>
    <property type="match status" value="1"/>
</dbReference>
<dbReference type="VEuPathDB" id="FungiDB:PV10_05160"/>
<organism evidence="4 5">
    <name type="scientific">Exophiala mesophila</name>
    <name type="common">Black yeast-like fungus</name>
    <dbReference type="NCBI Taxonomy" id="212818"/>
    <lineage>
        <taxon>Eukaryota</taxon>
        <taxon>Fungi</taxon>
        <taxon>Dikarya</taxon>
        <taxon>Ascomycota</taxon>
        <taxon>Pezizomycotina</taxon>
        <taxon>Eurotiomycetes</taxon>
        <taxon>Chaetothyriomycetidae</taxon>
        <taxon>Chaetothyriales</taxon>
        <taxon>Herpotrichiellaceae</taxon>
        <taxon>Exophiala</taxon>
    </lineage>
</organism>
<comment type="pathway">
    <text evidence="3">tRNA modification; 5-methoxycarbonylmethyl-2-thiouridine-tRNA biosynthesis.</text>
</comment>
<dbReference type="GO" id="GO:0016783">
    <property type="term" value="F:sulfurtransferase activity"/>
    <property type="evidence" value="ECO:0007669"/>
    <property type="project" value="TreeGrafter"/>
</dbReference>
<dbReference type="OrthoDB" id="25129at2759"/>
<dbReference type="GO" id="GO:0005829">
    <property type="term" value="C:cytosol"/>
    <property type="evidence" value="ECO:0007669"/>
    <property type="project" value="TreeGrafter"/>
</dbReference>
<keyword evidence="2 3" id="KW-0819">tRNA processing</keyword>